<dbReference type="Proteomes" id="UP001219525">
    <property type="component" value="Unassembled WGS sequence"/>
</dbReference>
<dbReference type="InterPro" id="IPR009011">
    <property type="entry name" value="Man6P_isomerase_rcpt-bd_dom_sf"/>
</dbReference>
<evidence type="ECO:0000256" key="5">
    <source>
        <dbReference type="ARBA" id="ARBA00005363"/>
    </source>
</evidence>
<dbReference type="GO" id="GO:0031966">
    <property type="term" value="C:mitochondrial membrane"/>
    <property type="evidence" value="ECO:0007669"/>
    <property type="project" value="UniProtKB-SubCell"/>
</dbReference>
<evidence type="ECO:0000256" key="16">
    <source>
        <dbReference type="ARBA" id="ARBA00023157"/>
    </source>
</evidence>
<gene>
    <name evidence="22" type="ORF">GGX14DRAFT_459094</name>
</gene>
<evidence type="ECO:0000256" key="7">
    <source>
        <dbReference type="ARBA" id="ARBA00022448"/>
    </source>
</evidence>
<feature type="region of interest" description="Disordered" evidence="18">
    <location>
        <begin position="380"/>
        <end position="448"/>
    </location>
</feature>
<keyword evidence="16" id="KW-1015">Disulfide bond</keyword>
<evidence type="ECO:0000256" key="10">
    <source>
        <dbReference type="ARBA" id="ARBA00022927"/>
    </source>
</evidence>
<keyword evidence="8 19" id="KW-0812">Transmembrane</keyword>
<dbReference type="GO" id="GO:0034045">
    <property type="term" value="C:phagophore assembly site membrane"/>
    <property type="evidence" value="ECO:0007669"/>
    <property type="project" value="UniProtKB-SubCell"/>
</dbReference>
<evidence type="ECO:0000256" key="18">
    <source>
        <dbReference type="SAM" id="MobiDB-lite"/>
    </source>
</evidence>
<keyword evidence="11 19" id="KW-1133">Transmembrane helix</keyword>
<evidence type="ECO:0000256" key="17">
    <source>
        <dbReference type="ARBA" id="ARBA00023329"/>
    </source>
</evidence>
<feature type="domain" description="MRH" evidence="21">
    <location>
        <begin position="25"/>
        <end position="176"/>
    </location>
</feature>
<feature type="signal peptide" evidence="20">
    <location>
        <begin position="1"/>
        <end position="22"/>
    </location>
</feature>
<dbReference type="GO" id="GO:0006914">
    <property type="term" value="P:autophagy"/>
    <property type="evidence" value="ECO:0007669"/>
    <property type="project" value="UniProtKB-KW"/>
</dbReference>
<feature type="compositionally biased region" description="Pro residues" evidence="18">
    <location>
        <begin position="344"/>
        <end position="354"/>
    </location>
</feature>
<dbReference type="InterPro" id="IPR044865">
    <property type="entry name" value="MRH_dom"/>
</dbReference>
<keyword evidence="10" id="KW-0653">Protein transport</keyword>
<dbReference type="PANTHER" id="PTHR15071">
    <property type="entry name" value="MANNOSE-6-PHOSPHATE RECEPTOR FAMILY MEMBER"/>
    <property type="match status" value="1"/>
</dbReference>
<evidence type="ECO:0000256" key="13">
    <source>
        <dbReference type="ARBA" id="ARBA00023034"/>
    </source>
</evidence>
<comment type="caution">
    <text evidence="22">The sequence shown here is derived from an EMBL/GenBank/DDBJ whole genome shotgun (WGS) entry which is preliminary data.</text>
</comment>
<keyword evidence="15 19" id="KW-0472">Membrane</keyword>
<feature type="compositionally biased region" description="Acidic residues" evidence="18">
    <location>
        <begin position="421"/>
        <end position="433"/>
    </location>
</feature>
<keyword evidence="23" id="KW-1185">Reference proteome</keyword>
<evidence type="ECO:0000256" key="11">
    <source>
        <dbReference type="ARBA" id="ARBA00022989"/>
    </source>
</evidence>
<comment type="similarity">
    <text evidence="5">Belongs to the ATG27 family.</text>
</comment>
<dbReference type="GO" id="GO:0015031">
    <property type="term" value="P:protein transport"/>
    <property type="evidence" value="ECO:0007669"/>
    <property type="project" value="UniProtKB-KW"/>
</dbReference>
<evidence type="ECO:0000256" key="20">
    <source>
        <dbReference type="SAM" id="SignalP"/>
    </source>
</evidence>
<dbReference type="GO" id="GO:0010008">
    <property type="term" value="C:endosome membrane"/>
    <property type="evidence" value="ECO:0007669"/>
    <property type="project" value="UniProtKB-SubCell"/>
</dbReference>
<evidence type="ECO:0000256" key="1">
    <source>
        <dbReference type="ARBA" id="ARBA00004304"/>
    </source>
</evidence>
<keyword evidence="9 20" id="KW-0732">Signal</keyword>
<comment type="subcellular location">
    <subcellularLocation>
        <location evidence="2">Cytoplasmic vesicle membrane</location>
        <topology evidence="2">Single-pass type I membrane protein</topology>
    </subcellularLocation>
    <subcellularLocation>
        <location evidence="4">Golgi apparatus membrane</location>
        <topology evidence="4">Single-pass type I membrane protein</topology>
    </subcellularLocation>
    <subcellularLocation>
        <location evidence="1">Mitochondrion membrane</location>
        <topology evidence="1">Single-pass membrane protein</topology>
    </subcellularLocation>
    <subcellularLocation>
        <location evidence="3">Preautophagosomal structure membrane</location>
        <topology evidence="3">Single-pass type I membrane protein</topology>
    </subcellularLocation>
</comment>
<reference evidence="22" key="1">
    <citation type="submission" date="2023-03" db="EMBL/GenBank/DDBJ databases">
        <title>Massive genome expansion in bonnet fungi (Mycena s.s.) driven by repeated elements and novel gene families across ecological guilds.</title>
        <authorList>
            <consortium name="Lawrence Berkeley National Laboratory"/>
            <person name="Harder C.B."/>
            <person name="Miyauchi S."/>
            <person name="Viragh M."/>
            <person name="Kuo A."/>
            <person name="Thoen E."/>
            <person name="Andreopoulos B."/>
            <person name="Lu D."/>
            <person name="Skrede I."/>
            <person name="Drula E."/>
            <person name="Henrissat B."/>
            <person name="Morin E."/>
            <person name="Kohler A."/>
            <person name="Barry K."/>
            <person name="LaButti K."/>
            <person name="Morin E."/>
            <person name="Salamov A."/>
            <person name="Lipzen A."/>
            <person name="Mereny Z."/>
            <person name="Hegedus B."/>
            <person name="Baldrian P."/>
            <person name="Stursova M."/>
            <person name="Weitz H."/>
            <person name="Taylor A."/>
            <person name="Grigoriev I.V."/>
            <person name="Nagy L.G."/>
            <person name="Martin F."/>
            <person name="Kauserud H."/>
        </authorList>
    </citation>
    <scope>NUCLEOTIDE SEQUENCE</scope>
    <source>
        <strain evidence="22">9144</strain>
    </source>
</reference>
<sequence>MARPPLHLTWLLCISFLSLALADDKPCTGRHAGKYYDLNRLQTGKDSKLTTPGGHELIISACKAVSHETWRLSDPLSVGGFVRRDQGDFIIGRVNTTLSFSGRAGYPHLTLSSGTSCLDENKKTIENLHGSTEIEFICDPSMGAGSPRLVAQLPPGGDDVSCAWFIEWRTAAACPKSEGWSFWQMIWFLFSSFVVLLVIYIVVGTLYNYFALNLTGTDALPRFSLSGMLYHCREAWDMAGERWASGRGGGFNSSARGPVGFGGGGFQSSDDAERDGAHSNGGANPFIRTRKEPQPQTNPASHQTQVMAPSPSNDTPAPAPTVSGLNPASHQAQSMAPLASSLPAPSPARSPAPAPAVAVTPTGLNPASHQAQLMAGMPVPHLSAPASRQNQNASTQYRDAPAAAQTPTPTRRDTSQTFAVGDDDGDEDGEAEVAEVRGRMGPEGTIRL</sequence>
<dbReference type="InterPro" id="IPR018939">
    <property type="entry name" value="Autophagy-rel_prot_27"/>
</dbReference>
<feature type="compositionally biased region" description="Polar residues" evidence="18">
    <location>
        <begin position="294"/>
        <end position="315"/>
    </location>
</feature>
<feature type="compositionally biased region" description="Low complexity" evidence="18">
    <location>
        <begin position="398"/>
        <end position="409"/>
    </location>
</feature>
<keyword evidence="12" id="KW-0072">Autophagy</keyword>
<dbReference type="GO" id="GO:0007034">
    <property type="term" value="P:vacuolar transport"/>
    <property type="evidence" value="ECO:0007669"/>
    <property type="project" value="TreeGrafter"/>
</dbReference>
<keyword evidence="17" id="KW-0968">Cytoplasmic vesicle</keyword>
<keyword evidence="13" id="KW-0333">Golgi apparatus</keyword>
<evidence type="ECO:0000256" key="19">
    <source>
        <dbReference type="SAM" id="Phobius"/>
    </source>
</evidence>
<evidence type="ECO:0000256" key="4">
    <source>
        <dbReference type="ARBA" id="ARBA00004614"/>
    </source>
</evidence>
<dbReference type="GO" id="GO:0000139">
    <property type="term" value="C:Golgi membrane"/>
    <property type="evidence" value="ECO:0007669"/>
    <property type="project" value="UniProtKB-SubCell"/>
</dbReference>
<dbReference type="PROSITE" id="PS51914">
    <property type="entry name" value="MRH"/>
    <property type="match status" value="1"/>
</dbReference>
<dbReference type="EMBL" id="JARJCW010000045">
    <property type="protein sequence ID" value="KAJ7204993.1"/>
    <property type="molecule type" value="Genomic_DNA"/>
</dbReference>
<keyword evidence="14" id="KW-0496">Mitochondrion</keyword>
<dbReference type="GO" id="GO:0005770">
    <property type="term" value="C:late endosome"/>
    <property type="evidence" value="ECO:0007669"/>
    <property type="project" value="TreeGrafter"/>
</dbReference>
<dbReference type="SUPFAM" id="SSF50911">
    <property type="entry name" value="Mannose 6-phosphate receptor domain"/>
    <property type="match status" value="1"/>
</dbReference>
<evidence type="ECO:0000256" key="8">
    <source>
        <dbReference type="ARBA" id="ARBA00022692"/>
    </source>
</evidence>
<evidence type="ECO:0000259" key="21">
    <source>
        <dbReference type="PROSITE" id="PS51914"/>
    </source>
</evidence>
<name>A0AAD6V8A4_9AGAR</name>
<evidence type="ECO:0000256" key="15">
    <source>
        <dbReference type="ARBA" id="ARBA00023136"/>
    </source>
</evidence>
<dbReference type="PANTHER" id="PTHR15071:SF0">
    <property type="entry name" value="MANNOSE 6-PHOSPHATE RECEPTOR-LIKE PROTEIN 1"/>
    <property type="match status" value="1"/>
</dbReference>
<feature type="compositionally biased region" description="Polar residues" evidence="18">
    <location>
        <begin position="323"/>
        <end position="334"/>
    </location>
</feature>
<evidence type="ECO:0000256" key="2">
    <source>
        <dbReference type="ARBA" id="ARBA00004358"/>
    </source>
</evidence>
<feature type="chain" id="PRO_5041956500" description="Autophagy-related protein 27" evidence="20">
    <location>
        <begin position="23"/>
        <end position="448"/>
    </location>
</feature>
<accession>A0AAD6V8A4</accession>
<feature type="transmembrane region" description="Helical" evidence="19">
    <location>
        <begin position="182"/>
        <end position="203"/>
    </location>
</feature>
<evidence type="ECO:0000256" key="12">
    <source>
        <dbReference type="ARBA" id="ARBA00023006"/>
    </source>
</evidence>
<evidence type="ECO:0000256" key="9">
    <source>
        <dbReference type="ARBA" id="ARBA00022729"/>
    </source>
</evidence>
<dbReference type="Pfam" id="PF09451">
    <property type="entry name" value="ATG27"/>
    <property type="match status" value="1"/>
</dbReference>
<feature type="region of interest" description="Disordered" evidence="18">
    <location>
        <begin position="260"/>
        <end position="364"/>
    </location>
</feature>
<evidence type="ECO:0000256" key="14">
    <source>
        <dbReference type="ARBA" id="ARBA00023128"/>
    </source>
</evidence>
<protein>
    <recommendedName>
        <fullName evidence="6">Autophagy-related protein 27</fullName>
    </recommendedName>
</protein>
<evidence type="ECO:0000313" key="22">
    <source>
        <dbReference type="EMBL" id="KAJ7204993.1"/>
    </source>
</evidence>
<organism evidence="22 23">
    <name type="scientific">Mycena pura</name>
    <dbReference type="NCBI Taxonomy" id="153505"/>
    <lineage>
        <taxon>Eukaryota</taxon>
        <taxon>Fungi</taxon>
        <taxon>Dikarya</taxon>
        <taxon>Basidiomycota</taxon>
        <taxon>Agaricomycotina</taxon>
        <taxon>Agaricomycetes</taxon>
        <taxon>Agaricomycetidae</taxon>
        <taxon>Agaricales</taxon>
        <taxon>Marasmiineae</taxon>
        <taxon>Mycenaceae</taxon>
        <taxon>Mycena</taxon>
    </lineage>
</organism>
<dbReference type="Gene3D" id="2.70.130.10">
    <property type="entry name" value="Mannose-6-phosphate receptor binding domain"/>
    <property type="match status" value="1"/>
</dbReference>
<dbReference type="AlphaFoldDB" id="A0AAD6V8A4"/>
<feature type="compositionally biased region" description="Polar residues" evidence="18">
    <location>
        <begin position="386"/>
        <end position="397"/>
    </location>
</feature>
<evidence type="ECO:0000256" key="3">
    <source>
        <dbReference type="ARBA" id="ARBA00004472"/>
    </source>
</evidence>
<keyword evidence="7" id="KW-0813">Transport</keyword>
<evidence type="ECO:0000313" key="23">
    <source>
        <dbReference type="Proteomes" id="UP001219525"/>
    </source>
</evidence>
<evidence type="ECO:0000256" key="6">
    <source>
        <dbReference type="ARBA" id="ARBA00013776"/>
    </source>
</evidence>
<proteinExistence type="inferred from homology"/>